<evidence type="ECO:0000313" key="2">
    <source>
        <dbReference type="Proteomes" id="UP000320235"/>
    </source>
</evidence>
<reference evidence="1 2" key="1">
    <citation type="submission" date="2019-06" db="EMBL/GenBank/DDBJ databases">
        <title>Sequencing the genomes of 1000 actinobacteria strains.</title>
        <authorList>
            <person name="Klenk H.-P."/>
        </authorList>
    </citation>
    <scope>NUCLEOTIDE SEQUENCE [LARGE SCALE GENOMIC DNA]</scope>
    <source>
        <strain evidence="1 2">DSM 105492</strain>
    </source>
</reference>
<sequence length="198" mass="21823">MTHASPSPAPGEGPILAQLRDVGYEVDSLADLRHSGVRYRKVVPILVGALSGATDKKTQMEVVRALTVPWASPEATPPLIRMFKEVDDETGLGLRWAIGNALDVTWNDDEFDDLVRIARNPAYGRSREMVVLGLGRSRRVEAAEILIELLDDPEVSGHAVRALRKIRTAAARPGLERMLNDSRGWVRNEAKRALADLK</sequence>
<comment type="caution">
    <text evidence="1">The sequence shown here is derived from an EMBL/GenBank/DDBJ whole genome shotgun (WGS) entry which is preliminary data.</text>
</comment>
<dbReference type="InterPro" id="IPR016024">
    <property type="entry name" value="ARM-type_fold"/>
</dbReference>
<dbReference type="SUPFAM" id="SSF48371">
    <property type="entry name" value="ARM repeat"/>
    <property type="match status" value="1"/>
</dbReference>
<dbReference type="Proteomes" id="UP000320235">
    <property type="component" value="Unassembled WGS sequence"/>
</dbReference>
<organism evidence="1 2">
    <name type="scientific">Microbacterium kyungheense</name>
    <dbReference type="NCBI Taxonomy" id="1263636"/>
    <lineage>
        <taxon>Bacteria</taxon>
        <taxon>Bacillati</taxon>
        <taxon>Actinomycetota</taxon>
        <taxon>Actinomycetes</taxon>
        <taxon>Micrococcales</taxon>
        <taxon>Microbacteriaceae</taxon>
        <taxon>Microbacterium</taxon>
    </lineage>
</organism>
<protein>
    <submittedName>
        <fullName evidence="1">HEAT repeat protein</fullName>
    </submittedName>
</protein>
<dbReference type="InterPro" id="IPR011989">
    <property type="entry name" value="ARM-like"/>
</dbReference>
<dbReference type="Gene3D" id="1.25.10.10">
    <property type="entry name" value="Leucine-rich Repeat Variant"/>
    <property type="match status" value="1"/>
</dbReference>
<dbReference type="AlphaFoldDB" id="A0A543FIQ8"/>
<evidence type="ECO:0000313" key="1">
    <source>
        <dbReference type="EMBL" id="TQM33748.1"/>
    </source>
</evidence>
<dbReference type="EMBL" id="VFPE01000001">
    <property type="protein sequence ID" value="TQM33748.1"/>
    <property type="molecule type" value="Genomic_DNA"/>
</dbReference>
<dbReference type="RefSeq" id="WP_141892293.1">
    <property type="nucleotide sequence ID" value="NZ_BAABLH010000016.1"/>
</dbReference>
<name>A0A543FIQ8_9MICO</name>
<proteinExistence type="predicted"/>
<dbReference type="OrthoDB" id="3692795at2"/>
<accession>A0A543FIQ8</accession>
<gene>
    <name evidence="1" type="ORF">FB391_0031</name>
</gene>
<keyword evidence="2" id="KW-1185">Reference proteome</keyword>
<dbReference type="Pfam" id="PF13646">
    <property type="entry name" value="HEAT_2"/>
    <property type="match status" value="1"/>
</dbReference>